<keyword evidence="4" id="KW-1185">Reference proteome</keyword>
<organism evidence="3 4">
    <name type="scientific">Paspalum notatum var. saurae</name>
    <dbReference type="NCBI Taxonomy" id="547442"/>
    <lineage>
        <taxon>Eukaryota</taxon>
        <taxon>Viridiplantae</taxon>
        <taxon>Streptophyta</taxon>
        <taxon>Embryophyta</taxon>
        <taxon>Tracheophyta</taxon>
        <taxon>Spermatophyta</taxon>
        <taxon>Magnoliopsida</taxon>
        <taxon>Liliopsida</taxon>
        <taxon>Poales</taxon>
        <taxon>Poaceae</taxon>
        <taxon>PACMAD clade</taxon>
        <taxon>Panicoideae</taxon>
        <taxon>Andropogonodae</taxon>
        <taxon>Paspaleae</taxon>
        <taxon>Paspalinae</taxon>
        <taxon>Paspalum</taxon>
    </lineage>
</organism>
<evidence type="ECO:0000256" key="1">
    <source>
        <dbReference type="PROSITE-ProRule" id="PRU00047"/>
    </source>
</evidence>
<dbReference type="InterPro" id="IPR036875">
    <property type="entry name" value="Znf_CCHC_sf"/>
</dbReference>
<proteinExistence type="predicted"/>
<dbReference type="GO" id="GO:0003676">
    <property type="term" value="F:nucleic acid binding"/>
    <property type="evidence" value="ECO:0007669"/>
    <property type="project" value="InterPro"/>
</dbReference>
<dbReference type="Gene3D" id="4.10.60.10">
    <property type="entry name" value="Zinc finger, CCHC-type"/>
    <property type="match status" value="1"/>
</dbReference>
<keyword evidence="1" id="KW-0862">Zinc</keyword>
<dbReference type="SUPFAM" id="SSF57756">
    <property type="entry name" value="Retrovirus zinc finger-like domains"/>
    <property type="match status" value="1"/>
</dbReference>
<keyword evidence="1" id="KW-0479">Metal-binding</keyword>
<reference evidence="3 4" key="1">
    <citation type="submission" date="2024-02" db="EMBL/GenBank/DDBJ databases">
        <title>High-quality chromosome-scale genome assembly of Pensacola bahiagrass (Paspalum notatum Flugge var. saurae).</title>
        <authorList>
            <person name="Vega J.M."/>
            <person name="Podio M."/>
            <person name="Orjuela J."/>
            <person name="Siena L.A."/>
            <person name="Pessino S.C."/>
            <person name="Combes M.C."/>
            <person name="Mariac C."/>
            <person name="Albertini E."/>
            <person name="Pupilli F."/>
            <person name="Ortiz J.P.A."/>
            <person name="Leblanc O."/>
        </authorList>
    </citation>
    <scope>NUCLEOTIDE SEQUENCE [LARGE SCALE GENOMIC DNA]</scope>
    <source>
        <strain evidence="3">R1</strain>
        <tissue evidence="3">Leaf</tissue>
    </source>
</reference>
<dbReference type="SMART" id="SM00343">
    <property type="entry name" value="ZnF_C2HC"/>
    <property type="match status" value="1"/>
</dbReference>
<accession>A0AAQ3PUK1</accession>
<dbReference type="GO" id="GO:0008270">
    <property type="term" value="F:zinc ion binding"/>
    <property type="evidence" value="ECO:0007669"/>
    <property type="project" value="UniProtKB-KW"/>
</dbReference>
<dbReference type="PROSITE" id="PS50158">
    <property type="entry name" value="ZF_CCHC"/>
    <property type="match status" value="1"/>
</dbReference>
<dbReference type="Pfam" id="PF00098">
    <property type="entry name" value="zf-CCHC"/>
    <property type="match status" value="1"/>
</dbReference>
<name>A0AAQ3PUK1_PASNO</name>
<dbReference type="AlphaFoldDB" id="A0AAQ3PUK1"/>
<evidence type="ECO:0000313" key="4">
    <source>
        <dbReference type="Proteomes" id="UP001341281"/>
    </source>
</evidence>
<gene>
    <name evidence="3" type="ORF">U9M48_004213</name>
</gene>
<dbReference type="PANTHER" id="PTHR47592:SF27">
    <property type="entry name" value="OS08G0421700 PROTEIN"/>
    <property type="match status" value="1"/>
</dbReference>
<feature type="domain" description="CCHC-type" evidence="2">
    <location>
        <begin position="82"/>
        <end position="97"/>
    </location>
</feature>
<evidence type="ECO:0000313" key="3">
    <source>
        <dbReference type="EMBL" id="WVZ53242.1"/>
    </source>
</evidence>
<evidence type="ECO:0000259" key="2">
    <source>
        <dbReference type="PROSITE" id="PS50158"/>
    </source>
</evidence>
<dbReference type="EMBL" id="CP144745">
    <property type="protein sequence ID" value="WVZ53242.1"/>
    <property type="molecule type" value="Genomic_DNA"/>
</dbReference>
<keyword evidence="1" id="KW-0863">Zinc-finger</keyword>
<sequence>MTARHLHHGSSICFSYRRLLHGLLHRTAYSTHDVHNTVIVDDVSTELALSCRQRNHGNGKGKHKPNKTTDFKKKKNKAELPCFTCGELGHFSKDCPERYGGSEVYFEKDHQLKNVQHVPSMNKNLISGSLLCRNGFKVVLESNKVVMSIHDFSNKCVNYICAGVNDDASSKCDSCVQPKQPRKPHKAAEERNLAPLELIHSDLCEMNGVLTKGGKRFSSEITPELNAPTEVSKPPHEIILEEYDNEAPRKNKRQRAELTALDTTTVEADWLCGLLIDLRVVEKPIPPNLMNCDNQTAIVKVNCAKDNAKSSRHIRRRIKFVRKMTNSEVISVAYIQIDKKLADPFTKGLSREVIEIASREMGMRSV</sequence>
<dbReference type="InterPro" id="IPR001878">
    <property type="entry name" value="Znf_CCHC"/>
</dbReference>
<dbReference type="PANTHER" id="PTHR47592">
    <property type="entry name" value="PBF68 PROTEIN"/>
    <property type="match status" value="1"/>
</dbReference>
<dbReference type="Proteomes" id="UP001341281">
    <property type="component" value="Chromosome 01"/>
</dbReference>
<protein>
    <recommendedName>
        <fullName evidence="2">CCHC-type domain-containing protein</fullName>
    </recommendedName>
</protein>
<dbReference type="CDD" id="cd09272">
    <property type="entry name" value="RNase_HI_RT_Ty1"/>
    <property type="match status" value="1"/>
</dbReference>